<gene>
    <name evidence="3" type="ORF">RJ639_010665</name>
</gene>
<dbReference type="CDD" id="cd14371">
    <property type="entry name" value="CUE_CID7_like"/>
    <property type="match status" value="1"/>
</dbReference>
<evidence type="ECO:0000313" key="3">
    <source>
        <dbReference type="EMBL" id="KAK3010456.1"/>
    </source>
</evidence>
<proteinExistence type="predicted"/>
<feature type="region of interest" description="Disordered" evidence="1">
    <location>
        <begin position="74"/>
        <end position="95"/>
    </location>
</feature>
<protein>
    <recommendedName>
        <fullName evidence="2">CUE domain-containing protein</fullName>
    </recommendedName>
</protein>
<dbReference type="GO" id="GO:0043130">
    <property type="term" value="F:ubiquitin binding"/>
    <property type="evidence" value="ECO:0007669"/>
    <property type="project" value="InterPro"/>
</dbReference>
<feature type="domain" description="CUE" evidence="2">
    <location>
        <begin position="100"/>
        <end position="143"/>
    </location>
</feature>
<name>A0AA89ASH2_9ASTE</name>
<dbReference type="AlphaFoldDB" id="A0AA89ASH2"/>
<keyword evidence="4" id="KW-1185">Reference proteome</keyword>
<dbReference type="InterPro" id="IPR041806">
    <property type="entry name" value="CID5/6/7_CUE"/>
</dbReference>
<accession>A0AA89ASH2</accession>
<comment type="caution">
    <text evidence="3">The sequence shown here is derived from an EMBL/GenBank/DDBJ whole genome shotgun (WGS) entry which is preliminary data.</text>
</comment>
<sequence length="197" mass="20976">MKAGTSSLNPYAASYIPLSRRGVADENKGYESTAKASKGGSEAVWLGSHPGDTTQSRYHKASYYHNAQESKLKGRTSYGSYGSSSQKPNDMTEKQILDEEYDVDLAYLQVTYPGVSEESLSEVYSANKGDLEATVDMLNQLELYSGDSFENLPDTLDIGDVPEGGSSSGSLTLKMKMVAGAVGGSSSGSQIQPSLPD</sequence>
<organism evidence="3 4">
    <name type="scientific">Escallonia herrerae</name>
    <dbReference type="NCBI Taxonomy" id="1293975"/>
    <lineage>
        <taxon>Eukaryota</taxon>
        <taxon>Viridiplantae</taxon>
        <taxon>Streptophyta</taxon>
        <taxon>Embryophyta</taxon>
        <taxon>Tracheophyta</taxon>
        <taxon>Spermatophyta</taxon>
        <taxon>Magnoliopsida</taxon>
        <taxon>eudicotyledons</taxon>
        <taxon>Gunneridae</taxon>
        <taxon>Pentapetalae</taxon>
        <taxon>asterids</taxon>
        <taxon>campanulids</taxon>
        <taxon>Escalloniales</taxon>
        <taxon>Escalloniaceae</taxon>
        <taxon>Escallonia</taxon>
    </lineage>
</organism>
<evidence type="ECO:0000259" key="2">
    <source>
        <dbReference type="PROSITE" id="PS51140"/>
    </source>
</evidence>
<dbReference type="PROSITE" id="PS51140">
    <property type="entry name" value="CUE"/>
    <property type="match status" value="1"/>
</dbReference>
<reference evidence="3" key="1">
    <citation type="submission" date="2022-12" db="EMBL/GenBank/DDBJ databases">
        <title>Draft genome assemblies for two species of Escallonia (Escalloniales).</title>
        <authorList>
            <person name="Chanderbali A."/>
            <person name="Dervinis C."/>
            <person name="Anghel I."/>
            <person name="Soltis D."/>
            <person name="Soltis P."/>
            <person name="Zapata F."/>
        </authorList>
    </citation>
    <scope>NUCLEOTIDE SEQUENCE</scope>
    <source>
        <strain evidence="3">UCBG64.0493</strain>
        <tissue evidence="3">Leaf</tissue>
    </source>
</reference>
<feature type="region of interest" description="Disordered" evidence="1">
    <location>
        <begin position="22"/>
        <end position="56"/>
    </location>
</feature>
<dbReference type="Gene3D" id="1.10.8.10">
    <property type="entry name" value="DNA helicase RuvA subunit, C-terminal domain"/>
    <property type="match status" value="1"/>
</dbReference>
<dbReference type="InterPro" id="IPR003892">
    <property type="entry name" value="CUE"/>
</dbReference>
<dbReference type="PANTHER" id="PTHR37252">
    <property type="entry name" value="POLYADENYLATE-BINDING PROTEIN-INTERACTING PROTEIN 6"/>
    <property type="match status" value="1"/>
</dbReference>
<dbReference type="Proteomes" id="UP001188597">
    <property type="component" value="Unassembled WGS sequence"/>
</dbReference>
<dbReference type="PANTHER" id="PTHR37252:SF3">
    <property type="entry name" value="POLYADENYLATE-BINDING PROTEIN-INTERACTING PROTEIN 6"/>
    <property type="match status" value="1"/>
</dbReference>
<dbReference type="EMBL" id="JAVXUP010001541">
    <property type="protein sequence ID" value="KAK3010456.1"/>
    <property type="molecule type" value="Genomic_DNA"/>
</dbReference>
<dbReference type="InterPro" id="IPR038981">
    <property type="entry name" value="CID5/CID6"/>
</dbReference>
<evidence type="ECO:0000313" key="4">
    <source>
        <dbReference type="Proteomes" id="UP001188597"/>
    </source>
</evidence>
<evidence type="ECO:0000256" key="1">
    <source>
        <dbReference type="SAM" id="MobiDB-lite"/>
    </source>
</evidence>